<feature type="domain" description="EGF-like" evidence="16">
    <location>
        <begin position="78"/>
        <end position="116"/>
    </location>
</feature>
<keyword evidence="2" id="KW-1003">Cell membrane</keyword>
<keyword evidence="20" id="KW-1185">Reference proteome</keyword>
<name>A0AA47M0A6_MERPO</name>
<dbReference type="Pfam" id="PF01825">
    <property type="entry name" value="GPS"/>
    <property type="match status" value="1"/>
</dbReference>
<feature type="transmembrane region" description="Helical" evidence="15">
    <location>
        <begin position="637"/>
        <end position="660"/>
    </location>
</feature>
<dbReference type="Pfam" id="PF07645">
    <property type="entry name" value="EGF_CA"/>
    <property type="match status" value="3"/>
</dbReference>
<evidence type="ECO:0000256" key="11">
    <source>
        <dbReference type="ARBA" id="ARBA00023170"/>
    </source>
</evidence>
<dbReference type="InterPro" id="IPR057244">
    <property type="entry name" value="GAIN_B"/>
</dbReference>
<dbReference type="InterPro" id="IPR049883">
    <property type="entry name" value="NOTCH1_EGF-like"/>
</dbReference>
<evidence type="ECO:0000256" key="14">
    <source>
        <dbReference type="PROSITE-ProRule" id="PRU00076"/>
    </source>
</evidence>
<evidence type="ECO:0000256" key="8">
    <source>
        <dbReference type="ARBA" id="ARBA00023040"/>
    </source>
</evidence>
<comment type="subcellular location">
    <subcellularLocation>
        <location evidence="1">Cell membrane</location>
        <topology evidence="1">Multi-pass membrane protein</topology>
    </subcellularLocation>
</comment>
<accession>A0AA47M0A6</accession>
<feature type="transmembrane region" description="Helical" evidence="15">
    <location>
        <begin position="515"/>
        <end position="533"/>
    </location>
</feature>
<dbReference type="PROSITE" id="PS01187">
    <property type="entry name" value="EGF_CA"/>
    <property type="match status" value="2"/>
</dbReference>
<feature type="domain" description="EGF-like" evidence="16">
    <location>
        <begin position="28"/>
        <end position="66"/>
    </location>
</feature>
<dbReference type="SUPFAM" id="SSF81321">
    <property type="entry name" value="Family A G protein-coupled receptor-like"/>
    <property type="match status" value="1"/>
</dbReference>
<dbReference type="GO" id="GO:0007189">
    <property type="term" value="P:adenylate cyclase-activating G protein-coupled receptor signaling pathway"/>
    <property type="evidence" value="ECO:0007669"/>
    <property type="project" value="TreeGrafter"/>
</dbReference>
<evidence type="ECO:0000259" key="17">
    <source>
        <dbReference type="PROSITE" id="PS50221"/>
    </source>
</evidence>
<dbReference type="Pfam" id="PF00002">
    <property type="entry name" value="7tm_2"/>
    <property type="match status" value="1"/>
</dbReference>
<evidence type="ECO:0000256" key="12">
    <source>
        <dbReference type="ARBA" id="ARBA00023180"/>
    </source>
</evidence>
<dbReference type="InterPro" id="IPR018097">
    <property type="entry name" value="EGF_Ca-bd_CS"/>
</dbReference>
<dbReference type="PRINTS" id="PR00249">
    <property type="entry name" value="GPCRSECRETIN"/>
</dbReference>
<organism evidence="19 20">
    <name type="scientific">Merluccius polli</name>
    <name type="common">Benguela hake</name>
    <name type="synonym">Merluccius cadenati</name>
    <dbReference type="NCBI Taxonomy" id="89951"/>
    <lineage>
        <taxon>Eukaryota</taxon>
        <taxon>Metazoa</taxon>
        <taxon>Chordata</taxon>
        <taxon>Craniata</taxon>
        <taxon>Vertebrata</taxon>
        <taxon>Euteleostomi</taxon>
        <taxon>Actinopterygii</taxon>
        <taxon>Neopterygii</taxon>
        <taxon>Teleostei</taxon>
        <taxon>Neoteleostei</taxon>
        <taxon>Acanthomorphata</taxon>
        <taxon>Zeiogadaria</taxon>
        <taxon>Gadariae</taxon>
        <taxon>Gadiformes</taxon>
        <taxon>Gadoidei</taxon>
        <taxon>Merlucciidae</taxon>
        <taxon>Merluccius</taxon>
    </lineage>
</organism>
<dbReference type="Gene3D" id="1.20.1070.10">
    <property type="entry name" value="Rhodopsin 7-helix transmembrane proteins"/>
    <property type="match status" value="1"/>
</dbReference>
<evidence type="ECO:0000256" key="13">
    <source>
        <dbReference type="ARBA" id="ARBA00023224"/>
    </source>
</evidence>
<dbReference type="PROSITE" id="PS00010">
    <property type="entry name" value="ASX_HYDROXYL"/>
    <property type="match status" value="3"/>
</dbReference>
<evidence type="ECO:0000313" key="20">
    <source>
        <dbReference type="Proteomes" id="UP001174136"/>
    </source>
</evidence>
<evidence type="ECO:0000256" key="10">
    <source>
        <dbReference type="ARBA" id="ARBA00023157"/>
    </source>
</evidence>
<dbReference type="Gene3D" id="2.60.220.50">
    <property type="match status" value="1"/>
</dbReference>
<evidence type="ECO:0000256" key="7">
    <source>
        <dbReference type="ARBA" id="ARBA00022989"/>
    </source>
</evidence>
<dbReference type="InterPro" id="IPR009030">
    <property type="entry name" value="Growth_fac_rcpt_cys_sf"/>
</dbReference>
<dbReference type="InterPro" id="IPR046338">
    <property type="entry name" value="GAIN_dom_sf"/>
</dbReference>
<feature type="transmembrane region" description="Helical" evidence="15">
    <location>
        <begin position="484"/>
        <end position="503"/>
    </location>
</feature>
<gene>
    <name evidence="19" type="primary">CD97</name>
    <name evidence="19" type="ORF">N1851_033971</name>
</gene>
<dbReference type="InterPro" id="IPR000152">
    <property type="entry name" value="EGF-type_Asp/Asn_hydroxyl_site"/>
</dbReference>
<dbReference type="InterPro" id="IPR000742">
    <property type="entry name" value="EGF"/>
</dbReference>
<sequence>MPTRSSAERSAYDREEQWSGGEMIITRNTDECEQTLARCGNHAICINTIGSFYCLCEPGYKERSNKKEFNVLNGQCLDINECLDIKDICGPNAYCNNTIGNYTCTCHSGYAKLHASSGKCNDIDECEDREKKNEGICGVNGTCKNTNGSFWCQCPSGYTNYGNERTPCSELKCDQFTGTSATSSKSHGGLADILSQMKRSCLALSQTDLSGKRIHGPTVLLNSLFNMMEDFLSEYDTGDSVAVSGLLSAVEDSIKFIGPQLSDDQTSMNTSQTEAKIVVWKKKTPPSGPLHLTNTNASLKTDWSTANGNGTYPGFALAALLSYKNLENTLNQSFEQIILPQKNGRRPSYQVFSKVVSAVVSNPDTQHLDRPVIITLRHLQELGESTEVSYTCAYWKAAEGGLQEEEGGAWSTVGCTQVTSNASHTVCSCEHLSSFAVLMALYPMNHTFGLMLLTKLGLVISLLCLALCILTFKFCHSIKGTRTTIHLHLCICLFLADLVFLAGISQTKPQGGCRLVAALLHLFFLGAFSWMLLEGVQLYRMVVLVFNATIRPLYLHAVGYGVPLTIVLISAISRPTGYSTDQFCWLSVEHGLIWSFFGPVCVVISLNVFFFSVTVWKLAQKCSSLNPDLTHLHKIRAFTVTAIAQLCVLGLMWLSGVFLFNEEALVTAYIFTILNSLQGALIFLLNCLLSKQVREEYAKLLSCVCPQPKKYSDFSSTNRSSQSQVRKTLLPSPWTVQHESMF</sequence>
<keyword evidence="9 15" id="KW-0472">Membrane</keyword>
<feature type="domain" description="GAIN-B" evidence="17">
    <location>
        <begin position="266"/>
        <end position="445"/>
    </location>
</feature>
<dbReference type="InterPro" id="IPR001881">
    <property type="entry name" value="EGF-like_Ca-bd_dom"/>
</dbReference>
<dbReference type="Gene3D" id="2.10.25.10">
    <property type="entry name" value="Laminin"/>
    <property type="match status" value="3"/>
</dbReference>
<dbReference type="CDD" id="cd00054">
    <property type="entry name" value="EGF_CA"/>
    <property type="match status" value="2"/>
</dbReference>
<dbReference type="GO" id="GO:0030855">
    <property type="term" value="P:epithelial cell differentiation"/>
    <property type="evidence" value="ECO:0007669"/>
    <property type="project" value="UniProtKB-ARBA"/>
</dbReference>
<keyword evidence="7 15" id="KW-1133">Transmembrane helix</keyword>
<comment type="caution">
    <text evidence="19">The sequence shown here is derived from an EMBL/GenBank/DDBJ whole genome shotgun (WGS) entry which is preliminary data.</text>
</comment>
<keyword evidence="10" id="KW-1015">Disulfide bond</keyword>
<dbReference type="GO" id="GO:0005509">
    <property type="term" value="F:calcium ion binding"/>
    <property type="evidence" value="ECO:0007669"/>
    <property type="project" value="InterPro"/>
</dbReference>
<evidence type="ECO:0000256" key="6">
    <source>
        <dbReference type="ARBA" id="ARBA00022737"/>
    </source>
</evidence>
<keyword evidence="6" id="KW-0677">Repeat</keyword>
<evidence type="ECO:0000256" key="9">
    <source>
        <dbReference type="ARBA" id="ARBA00023136"/>
    </source>
</evidence>
<dbReference type="PROSITE" id="PS50221">
    <property type="entry name" value="GAIN_B"/>
    <property type="match status" value="1"/>
</dbReference>
<dbReference type="SUPFAM" id="SSF57184">
    <property type="entry name" value="Growth factor receptor domain"/>
    <property type="match status" value="1"/>
</dbReference>
<dbReference type="FunFam" id="1.20.1070.10:FF:000136">
    <property type="entry name" value="Adhesion G protein-coupled receptor E5"/>
    <property type="match status" value="1"/>
</dbReference>
<dbReference type="InterPro" id="IPR000832">
    <property type="entry name" value="GPCR_2_secretin-like"/>
</dbReference>
<evidence type="ECO:0000256" key="15">
    <source>
        <dbReference type="SAM" id="Phobius"/>
    </source>
</evidence>
<feature type="transmembrane region" description="Helical" evidence="15">
    <location>
        <begin position="448"/>
        <end position="472"/>
    </location>
</feature>
<comment type="caution">
    <text evidence="14">Lacks conserved residue(s) required for the propagation of feature annotation.</text>
</comment>
<dbReference type="GO" id="GO:0005886">
    <property type="term" value="C:plasma membrane"/>
    <property type="evidence" value="ECO:0007669"/>
    <property type="project" value="UniProtKB-SubCell"/>
</dbReference>
<protein>
    <submittedName>
        <fullName evidence="19">CD97 antigen</fullName>
    </submittedName>
</protein>
<evidence type="ECO:0000259" key="18">
    <source>
        <dbReference type="PROSITE" id="PS50261"/>
    </source>
</evidence>
<dbReference type="GO" id="GO:0007166">
    <property type="term" value="P:cell surface receptor signaling pathway"/>
    <property type="evidence" value="ECO:0007669"/>
    <property type="project" value="InterPro"/>
</dbReference>
<dbReference type="AlphaFoldDB" id="A0AA47M0A6"/>
<keyword evidence="4 15" id="KW-0812">Transmembrane</keyword>
<feature type="transmembrane region" description="Helical" evidence="15">
    <location>
        <begin position="553"/>
        <end position="572"/>
    </location>
</feature>
<feature type="domain" description="EGF-like" evidence="16">
    <location>
        <begin position="122"/>
        <end position="164"/>
    </location>
</feature>
<reference evidence="19" key="1">
    <citation type="journal article" date="2023" name="Front. Mar. Sci.">
        <title>A new Merluccius polli reference genome to investigate the effects of global change in West African waters.</title>
        <authorList>
            <person name="Mateo J.L."/>
            <person name="Blanco-Fernandez C."/>
            <person name="Garcia-Vazquez E."/>
            <person name="Machado-Schiaffino G."/>
        </authorList>
    </citation>
    <scope>NUCLEOTIDE SEQUENCE</scope>
    <source>
        <strain evidence="19">C29</strain>
        <tissue evidence="19">Fin</tissue>
    </source>
</reference>
<feature type="transmembrane region" description="Helical" evidence="15">
    <location>
        <begin position="592"/>
        <end position="616"/>
    </location>
</feature>
<evidence type="ECO:0000256" key="3">
    <source>
        <dbReference type="ARBA" id="ARBA00022536"/>
    </source>
</evidence>
<feature type="transmembrane region" description="Helical" evidence="15">
    <location>
        <begin position="666"/>
        <end position="689"/>
    </location>
</feature>
<keyword evidence="11" id="KW-0675">Receptor</keyword>
<dbReference type="PRINTS" id="PR01128">
    <property type="entry name" value="EMR1HORMONER"/>
</dbReference>
<dbReference type="SMART" id="SM00181">
    <property type="entry name" value="EGF"/>
    <property type="match status" value="3"/>
</dbReference>
<feature type="domain" description="G-protein coupled receptors family 2 profile 2" evidence="18">
    <location>
        <begin position="450"/>
        <end position="690"/>
    </location>
</feature>
<keyword evidence="5" id="KW-0732">Signal</keyword>
<dbReference type="FunFam" id="2.10.25.10:FF:000038">
    <property type="entry name" value="Fibrillin 2"/>
    <property type="match status" value="2"/>
</dbReference>
<evidence type="ECO:0000256" key="1">
    <source>
        <dbReference type="ARBA" id="ARBA00004651"/>
    </source>
</evidence>
<dbReference type="GO" id="GO:0004930">
    <property type="term" value="F:G protein-coupled receptor activity"/>
    <property type="evidence" value="ECO:0007669"/>
    <property type="project" value="UniProtKB-KW"/>
</dbReference>
<dbReference type="SMART" id="SM00303">
    <property type="entry name" value="GPS"/>
    <property type="match status" value="1"/>
</dbReference>
<dbReference type="SMART" id="SM00179">
    <property type="entry name" value="EGF_CA"/>
    <property type="match status" value="3"/>
</dbReference>
<evidence type="ECO:0000313" key="19">
    <source>
        <dbReference type="EMBL" id="KAK0131322.1"/>
    </source>
</evidence>
<dbReference type="InterPro" id="IPR000203">
    <property type="entry name" value="GPS"/>
</dbReference>
<dbReference type="PROSITE" id="PS50026">
    <property type="entry name" value="EGF_3"/>
    <property type="match status" value="3"/>
</dbReference>
<evidence type="ECO:0000259" key="16">
    <source>
        <dbReference type="PROSITE" id="PS50026"/>
    </source>
</evidence>
<dbReference type="InterPro" id="IPR017981">
    <property type="entry name" value="GPCR_2-like_7TM"/>
</dbReference>
<dbReference type="PANTHER" id="PTHR12011:SF433">
    <property type="entry name" value="ADHESION G PROTEIN-COUPLED RECEPTOR E1-LIKE-RELATED"/>
    <property type="match status" value="1"/>
</dbReference>
<dbReference type="PANTHER" id="PTHR12011">
    <property type="entry name" value="ADHESION G-PROTEIN COUPLED RECEPTOR"/>
    <property type="match status" value="1"/>
</dbReference>
<dbReference type="EMBL" id="JAOPHQ010006550">
    <property type="protein sequence ID" value="KAK0131322.1"/>
    <property type="molecule type" value="Genomic_DNA"/>
</dbReference>
<keyword evidence="13" id="KW-0807">Transducer</keyword>
<evidence type="ECO:0000256" key="5">
    <source>
        <dbReference type="ARBA" id="ARBA00022729"/>
    </source>
</evidence>
<keyword evidence="3 14" id="KW-0245">EGF-like domain</keyword>
<dbReference type="Proteomes" id="UP001174136">
    <property type="component" value="Unassembled WGS sequence"/>
</dbReference>
<dbReference type="PROSITE" id="PS50261">
    <property type="entry name" value="G_PROTEIN_RECEP_F2_4"/>
    <property type="match status" value="1"/>
</dbReference>
<keyword evidence="12" id="KW-0325">Glycoprotein</keyword>
<dbReference type="InterPro" id="IPR001740">
    <property type="entry name" value="GPCR_2_EMR1-like_rcpt"/>
</dbReference>
<evidence type="ECO:0000256" key="2">
    <source>
        <dbReference type="ARBA" id="ARBA00022475"/>
    </source>
</evidence>
<keyword evidence="8" id="KW-0297">G-protein coupled receptor</keyword>
<evidence type="ECO:0000256" key="4">
    <source>
        <dbReference type="ARBA" id="ARBA00022692"/>
    </source>
</evidence>
<proteinExistence type="predicted"/>